<dbReference type="InParanoid" id="A0A0D0E2K4"/>
<dbReference type="OrthoDB" id="2681076at2759"/>
<dbReference type="STRING" id="930991.A0A0D0E2K4"/>
<dbReference type="EMBL" id="KN825434">
    <property type="protein sequence ID" value="KIK91045.1"/>
    <property type="molecule type" value="Genomic_DNA"/>
</dbReference>
<dbReference type="PANTHER" id="PTHR10622:SF10">
    <property type="entry name" value="HET DOMAIN-CONTAINING PROTEIN"/>
    <property type="match status" value="1"/>
</dbReference>
<gene>
    <name evidence="1" type="ORF">PAXRUDRAFT_35099</name>
</gene>
<reference evidence="1 2" key="1">
    <citation type="submission" date="2014-04" db="EMBL/GenBank/DDBJ databases">
        <authorList>
            <consortium name="DOE Joint Genome Institute"/>
            <person name="Kuo A."/>
            <person name="Kohler A."/>
            <person name="Jargeat P."/>
            <person name="Nagy L.G."/>
            <person name="Floudas D."/>
            <person name="Copeland A."/>
            <person name="Barry K.W."/>
            <person name="Cichocki N."/>
            <person name="Veneault-Fourrey C."/>
            <person name="LaButti K."/>
            <person name="Lindquist E.A."/>
            <person name="Lipzen A."/>
            <person name="Lundell T."/>
            <person name="Morin E."/>
            <person name="Murat C."/>
            <person name="Sun H."/>
            <person name="Tunlid A."/>
            <person name="Henrissat B."/>
            <person name="Grigoriev I.V."/>
            <person name="Hibbett D.S."/>
            <person name="Martin F."/>
            <person name="Nordberg H.P."/>
            <person name="Cantor M.N."/>
            <person name="Hua S.X."/>
        </authorList>
    </citation>
    <scope>NUCLEOTIDE SEQUENCE [LARGE SCALE GENOMIC DNA]</scope>
    <source>
        <strain evidence="1 2">Ve08.2h10</strain>
    </source>
</reference>
<keyword evidence="2" id="KW-1185">Reference proteome</keyword>
<protein>
    <submittedName>
        <fullName evidence="1">Unplaced genomic scaffold scaffold_612, whole genome shotgun sequence</fullName>
    </submittedName>
</protein>
<reference evidence="2" key="2">
    <citation type="submission" date="2015-01" db="EMBL/GenBank/DDBJ databases">
        <title>Evolutionary Origins and Diversification of the Mycorrhizal Mutualists.</title>
        <authorList>
            <consortium name="DOE Joint Genome Institute"/>
            <consortium name="Mycorrhizal Genomics Consortium"/>
            <person name="Kohler A."/>
            <person name="Kuo A."/>
            <person name="Nagy L.G."/>
            <person name="Floudas D."/>
            <person name="Copeland A."/>
            <person name="Barry K.W."/>
            <person name="Cichocki N."/>
            <person name="Veneault-Fourrey C."/>
            <person name="LaButti K."/>
            <person name="Lindquist E.A."/>
            <person name="Lipzen A."/>
            <person name="Lundell T."/>
            <person name="Morin E."/>
            <person name="Murat C."/>
            <person name="Riley R."/>
            <person name="Ohm R."/>
            <person name="Sun H."/>
            <person name="Tunlid A."/>
            <person name="Henrissat B."/>
            <person name="Grigoriev I.V."/>
            <person name="Hibbett D.S."/>
            <person name="Martin F."/>
        </authorList>
    </citation>
    <scope>NUCLEOTIDE SEQUENCE [LARGE SCALE GENOMIC DNA]</scope>
    <source>
        <strain evidence="2">Ve08.2h10</strain>
    </source>
</reference>
<accession>A0A0D0E2K4</accession>
<proteinExistence type="predicted"/>
<dbReference type="Proteomes" id="UP000054538">
    <property type="component" value="Unassembled WGS sequence"/>
</dbReference>
<dbReference type="AlphaFoldDB" id="A0A0D0E2K4"/>
<dbReference type="PANTHER" id="PTHR10622">
    <property type="entry name" value="HET DOMAIN-CONTAINING PROTEIN"/>
    <property type="match status" value="1"/>
</dbReference>
<organism evidence="1 2">
    <name type="scientific">Paxillus rubicundulus Ve08.2h10</name>
    <dbReference type="NCBI Taxonomy" id="930991"/>
    <lineage>
        <taxon>Eukaryota</taxon>
        <taxon>Fungi</taxon>
        <taxon>Dikarya</taxon>
        <taxon>Basidiomycota</taxon>
        <taxon>Agaricomycotina</taxon>
        <taxon>Agaricomycetes</taxon>
        <taxon>Agaricomycetidae</taxon>
        <taxon>Boletales</taxon>
        <taxon>Paxilineae</taxon>
        <taxon>Paxillaceae</taxon>
        <taxon>Paxillus</taxon>
    </lineage>
</organism>
<sequence>MPQVLFNVDNGILCDKNAQILAINSSVEYKELISSISTRTQLEEESERVSSVVRKSFQSVMLSHRWQKYEVTLRDMQGYSITKLPHSGSASKLQNLCRTAAELGYRWAWSDTCCMDGTAELQESIISMFSWYRHGALTAVHPPDVAILTSSEWHQRGWTLKEFLASKTVLFSTRYLAFSMQSATGFRREPVSTFSPGIKDGDIAYSLCGVFDLQLPILYGRKRRL</sequence>
<evidence type="ECO:0000313" key="1">
    <source>
        <dbReference type="EMBL" id="KIK91045.1"/>
    </source>
</evidence>
<dbReference type="HOGENOM" id="CLU_000288_138_0_1"/>
<name>A0A0D0E2K4_9AGAM</name>
<evidence type="ECO:0000313" key="2">
    <source>
        <dbReference type="Proteomes" id="UP000054538"/>
    </source>
</evidence>